<keyword evidence="5 9" id="KW-0238">DNA-binding</keyword>
<evidence type="ECO:0000256" key="2">
    <source>
        <dbReference type="ARBA" id="ARBA00022553"/>
    </source>
</evidence>
<evidence type="ECO:0000256" key="3">
    <source>
        <dbReference type="ARBA" id="ARBA00023012"/>
    </source>
</evidence>
<proteinExistence type="predicted"/>
<keyword evidence="6" id="KW-0804">Transcription</keyword>
<evidence type="ECO:0000256" key="6">
    <source>
        <dbReference type="ARBA" id="ARBA00023163"/>
    </source>
</evidence>
<dbReference type="Pfam" id="PF00486">
    <property type="entry name" value="Trans_reg_C"/>
    <property type="match status" value="1"/>
</dbReference>
<evidence type="ECO:0000256" key="7">
    <source>
        <dbReference type="ARBA" id="ARBA00024867"/>
    </source>
</evidence>
<dbReference type="PROSITE" id="PS50110">
    <property type="entry name" value="RESPONSE_REGULATORY"/>
    <property type="match status" value="1"/>
</dbReference>
<dbReference type="EMBL" id="NFKK01000002">
    <property type="protein sequence ID" value="OUP54077.1"/>
    <property type="molecule type" value="Genomic_DNA"/>
</dbReference>
<dbReference type="RefSeq" id="WP_087370365.1">
    <property type="nucleotide sequence ID" value="NZ_NFKK01000002.1"/>
</dbReference>
<dbReference type="Gene3D" id="1.10.10.10">
    <property type="entry name" value="Winged helix-like DNA-binding domain superfamily/Winged helix DNA-binding domain"/>
    <property type="match status" value="1"/>
</dbReference>
<evidence type="ECO:0000313" key="12">
    <source>
        <dbReference type="EMBL" id="OUP54077.1"/>
    </source>
</evidence>
<dbReference type="GO" id="GO:0005829">
    <property type="term" value="C:cytosol"/>
    <property type="evidence" value="ECO:0007669"/>
    <property type="project" value="TreeGrafter"/>
</dbReference>
<evidence type="ECO:0000256" key="5">
    <source>
        <dbReference type="ARBA" id="ARBA00023125"/>
    </source>
</evidence>
<dbReference type="FunFam" id="1.10.10.10:FF:000005">
    <property type="entry name" value="Two-component system response regulator"/>
    <property type="match status" value="1"/>
</dbReference>
<dbReference type="InterPro" id="IPR011006">
    <property type="entry name" value="CheY-like_superfamily"/>
</dbReference>
<evidence type="ECO:0000259" key="10">
    <source>
        <dbReference type="PROSITE" id="PS50110"/>
    </source>
</evidence>
<dbReference type="InterPro" id="IPR001789">
    <property type="entry name" value="Sig_transdc_resp-reg_receiver"/>
</dbReference>
<keyword evidence="2 8" id="KW-0597">Phosphoprotein</keyword>
<dbReference type="PANTHER" id="PTHR48111">
    <property type="entry name" value="REGULATOR OF RPOS"/>
    <property type="match status" value="1"/>
</dbReference>
<evidence type="ECO:0000256" key="9">
    <source>
        <dbReference type="PROSITE-ProRule" id="PRU01091"/>
    </source>
</evidence>
<feature type="DNA-binding region" description="OmpR/PhoB-type" evidence="9">
    <location>
        <begin position="124"/>
        <end position="222"/>
    </location>
</feature>
<dbReference type="Gene3D" id="3.40.50.2300">
    <property type="match status" value="1"/>
</dbReference>
<dbReference type="GO" id="GO:0000156">
    <property type="term" value="F:phosphorelay response regulator activity"/>
    <property type="evidence" value="ECO:0007669"/>
    <property type="project" value="TreeGrafter"/>
</dbReference>
<dbReference type="CDD" id="cd00383">
    <property type="entry name" value="trans_reg_C"/>
    <property type="match status" value="1"/>
</dbReference>
<evidence type="ECO:0000259" key="11">
    <source>
        <dbReference type="PROSITE" id="PS51755"/>
    </source>
</evidence>
<organism evidence="12 13">
    <name type="scientific">Butyricicoccus pullicaecorum</name>
    <dbReference type="NCBI Taxonomy" id="501571"/>
    <lineage>
        <taxon>Bacteria</taxon>
        <taxon>Bacillati</taxon>
        <taxon>Bacillota</taxon>
        <taxon>Clostridia</taxon>
        <taxon>Eubacteriales</taxon>
        <taxon>Butyricicoccaceae</taxon>
        <taxon>Butyricicoccus</taxon>
    </lineage>
</organism>
<comment type="caution">
    <text evidence="12">The sequence shown here is derived from an EMBL/GenBank/DDBJ whole genome shotgun (WGS) entry which is preliminary data.</text>
</comment>
<dbReference type="Proteomes" id="UP000195897">
    <property type="component" value="Unassembled WGS sequence"/>
</dbReference>
<gene>
    <name evidence="12" type="ORF">B5F17_02390</name>
</gene>
<dbReference type="InterPro" id="IPR001867">
    <property type="entry name" value="OmpR/PhoB-type_DNA-bd"/>
</dbReference>
<dbReference type="Gene3D" id="6.10.250.690">
    <property type="match status" value="1"/>
</dbReference>
<evidence type="ECO:0000256" key="8">
    <source>
        <dbReference type="PROSITE-ProRule" id="PRU00169"/>
    </source>
</evidence>
<dbReference type="GO" id="GO:0000976">
    <property type="term" value="F:transcription cis-regulatory region binding"/>
    <property type="evidence" value="ECO:0007669"/>
    <property type="project" value="TreeGrafter"/>
</dbReference>
<comment type="function">
    <text evidence="7">May play the central regulatory role in sporulation. It may be an element of the effector pathway responsible for the activation of sporulation genes in response to nutritional stress. Spo0A may act in concert with spo0H (a sigma factor) to control the expression of some genes that are critical to the sporulation process.</text>
</comment>
<dbReference type="Pfam" id="PF00072">
    <property type="entry name" value="Response_reg"/>
    <property type="match status" value="1"/>
</dbReference>
<keyword evidence="4" id="KW-0805">Transcription regulation</keyword>
<dbReference type="PROSITE" id="PS51755">
    <property type="entry name" value="OMPR_PHOB"/>
    <property type="match status" value="1"/>
</dbReference>
<keyword evidence="3" id="KW-0902">Two-component regulatory system</keyword>
<reference evidence="13" key="1">
    <citation type="submission" date="2017-04" db="EMBL/GenBank/DDBJ databases">
        <title>Function of individual gut microbiota members based on whole genome sequencing of pure cultures obtained from chicken caecum.</title>
        <authorList>
            <person name="Medvecky M."/>
            <person name="Cejkova D."/>
            <person name="Polansky O."/>
            <person name="Karasova D."/>
            <person name="Kubasova T."/>
            <person name="Cizek A."/>
            <person name="Rychlik I."/>
        </authorList>
    </citation>
    <scope>NUCLEOTIDE SEQUENCE [LARGE SCALE GENOMIC DNA]</scope>
    <source>
        <strain evidence="13">An180</strain>
    </source>
</reference>
<dbReference type="PANTHER" id="PTHR48111:SF22">
    <property type="entry name" value="REGULATOR OF RPOS"/>
    <property type="match status" value="1"/>
</dbReference>
<feature type="domain" description="Response regulatory" evidence="10">
    <location>
        <begin position="2"/>
        <end position="116"/>
    </location>
</feature>
<dbReference type="GO" id="GO:0006355">
    <property type="term" value="P:regulation of DNA-templated transcription"/>
    <property type="evidence" value="ECO:0007669"/>
    <property type="project" value="InterPro"/>
</dbReference>
<dbReference type="SMART" id="SM00448">
    <property type="entry name" value="REC"/>
    <property type="match status" value="1"/>
</dbReference>
<dbReference type="InterPro" id="IPR036388">
    <property type="entry name" value="WH-like_DNA-bd_sf"/>
</dbReference>
<sequence>MRILIAEDEQDLCRLIVQTLTRAGYSVDACLDGEQAMDCLRCATYDCVLLDVMMPRRDGHAVLREMRASGDRTPVIFLTARDSIQDRISGLDMGADDYLVKPFDFDELLARIRAATRKYGGEKSSVLTLADLTLDTAAHTVTRGGKAIKLSAKEYAILEYLMHHKETVVPREQLENHIWNYDYAGGSNVVDVYMTYLRRKIDHDFDKKLLHTIRGAGWVLREEA</sequence>
<feature type="modified residue" description="4-aspartylphosphate" evidence="8">
    <location>
        <position position="51"/>
    </location>
</feature>
<dbReference type="GO" id="GO:0032993">
    <property type="term" value="C:protein-DNA complex"/>
    <property type="evidence" value="ECO:0007669"/>
    <property type="project" value="TreeGrafter"/>
</dbReference>
<dbReference type="InterPro" id="IPR039420">
    <property type="entry name" value="WalR-like"/>
</dbReference>
<name>A0A1Y4LBG4_9FIRM</name>
<feature type="domain" description="OmpR/PhoB-type" evidence="11">
    <location>
        <begin position="124"/>
        <end position="222"/>
    </location>
</feature>
<dbReference type="SMART" id="SM00862">
    <property type="entry name" value="Trans_reg_C"/>
    <property type="match status" value="1"/>
</dbReference>
<protein>
    <recommendedName>
        <fullName evidence="1">Stage 0 sporulation protein A homolog</fullName>
    </recommendedName>
</protein>
<dbReference type="SUPFAM" id="SSF52172">
    <property type="entry name" value="CheY-like"/>
    <property type="match status" value="1"/>
</dbReference>
<accession>A0A1Y4LBG4</accession>
<evidence type="ECO:0000256" key="1">
    <source>
        <dbReference type="ARBA" id="ARBA00018672"/>
    </source>
</evidence>
<dbReference type="AlphaFoldDB" id="A0A1Y4LBG4"/>
<evidence type="ECO:0000256" key="4">
    <source>
        <dbReference type="ARBA" id="ARBA00023015"/>
    </source>
</evidence>
<evidence type="ECO:0000313" key="13">
    <source>
        <dbReference type="Proteomes" id="UP000195897"/>
    </source>
</evidence>